<keyword evidence="3" id="KW-0195">Cyclin</keyword>
<dbReference type="PANTHER" id="PTHR10177">
    <property type="entry name" value="CYCLINS"/>
    <property type="match status" value="1"/>
</dbReference>
<dbReference type="InterPro" id="IPR006671">
    <property type="entry name" value="Cyclin_N"/>
</dbReference>
<dbReference type="InterPro" id="IPR013763">
    <property type="entry name" value="Cyclin-like_dom"/>
</dbReference>
<keyword evidence="6" id="KW-1185">Reference proteome</keyword>
<dbReference type="Proteomes" id="UP001634393">
    <property type="component" value="Unassembled WGS sequence"/>
</dbReference>
<dbReference type="Pfam" id="PF00134">
    <property type="entry name" value="Cyclin_N"/>
    <property type="match status" value="1"/>
</dbReference>
<dbReference type="AlphaFoldDB" id="A0ABD3RNW4"/>
<evidence type="ECO:0000256" key="1">
    <source>
        <dbReference type="ARBA" id="ARBA00022618"/>
    </source>
</evidence>
<reference evidence="5 6" key="1">
    <citation type="submission" date="2024-12" db="EMBL/GenBank/DDBJ databases">
        <title>The unique morphological basis and parallel evolutionary history of personate flowers in Penstemon.</title>
        <authorList>
            <person name="Depatie T.H."/>
            <person name="Wessinger C.A."/>
        </authorList>
    </citation>
    <scope>NUCLEOTIDE SEQUENCE [LARGE SCALE GENOMIC DNA]</scope>
    <source>
        <strain evidence="5">WTNN_2</strain>
        <tissue evidence="5">Leaf</tissue>
    </source>
</reference>
<dbReference type="CDD" id="cd20544">
    <property type="entry name" value="CYCLIN_AtCycD-like_rpt2"/>
    <property type="match status" value="1"/>
</dbReference>
<dbReference type="InterPro" id="IPR039361">
    <property type="entry name" value="Cyclin"/>
</dbReference>
<dbReference type="EMBL" id="JBJXBP010000008">
    <property type="protein sequence ID" value="KAL3812321.1"/>
    <property type="molecule type" value="Genomic_DNA"/>
</dbReference>
<dbReference type="Gene3D" id="1.10.472.10">
    <property type="entry name" value="Cyclin-like"/>
    <property type="match status" value="2"/>
</dbReference>
<sequence length="281" mass="32438">MKKFQAISSTISLQLDEEIDEFGSNVQDDDDDDDEYIQMLLDREINIGTDGLQMQEFFRSDWIQRARLDGIEYILRMRDLLGFRFQTAYLSITYLDRFLQRRSIDATEKAWAVKLVSMACLSLGAKMEESCTVPLLSDFCLKDDHINFESKVIQRMELLVLDTLGWKMGSITPFAFTHFFFKNYYPISISISISIPTTNLLSRIVEIIFGAIKDVKLMNQRPSVLAAAATLFVLDQRFTRNVLELKIYPLASTFNLQIEDIISCYNQVQEIESLKLKKGIN</sequence>
<protein>
    <recommendedName>
        <fullName evidence="4">Cyclin-like domain-containing protein</fullName>
    </recommendedName>
</protein>
<evidence type="ECO:0000256" key="2">
    <source>
        <dbReference type="ARBA" id="ARBA00023306"/>
    </source>
</evidence>
<evidence type="ECO:0000259" key="4">
    <source>
        <dbReference type="SMART" id="SM00385"/>
    </source>
</evidence>
<accession>A0ABD3RNW4</accession>
<dbReference type="InterPro" id="IPR036915">
    <property type="entry name" value="Cyclin-like_sf"/>
</dbReference>
<evidence type="ECO:0000313" key="6">
    <source>
        <dbReference type="Proteomes" id="UP001634393"/>
    </source>
</evidence>
<dbReference type="GO" id="GO:0051301">
    <property type="term" value="P:cell division"/>
    <property type="evidence" value="ECO:0007669"/>
    <property type="project" value="UniProtKB-KW"/>
</dbReference>
<evidence type="ECO:0000256" key="3">
    <source>
        <dbReference type="RuleBase" id="RU000383"/>
    </source>
</evidence>
<comment type="caution">
    <text evidence="5">The sequence shown here is derived from an EMBL/GenBank/DDBJ whole genome shotgun (WGS) entry which is preliminary data.</text>
</comment>
<comment type="similarity">
    <text evidence="3">Belongs to the cyclin family.</text>
</comment>
<dbReference type="SUPFAM" id="SSF47954">
    <property type="entry name" value="Cyclin-like"/>
    <property type="match status" value="1"/>
</dbReference>
<dbReference type="SMART" id="SM00385">
    <property type="entry name" value="CYCLIN"/>
    <property type="match status" value="1"/>
</dbReference>
<keyword evidence="1" id="KW-0132">Cell division</keyword>
<organism evidence="5 6">
    <name type="scientific">Penstemon smallii</name>
    <dbReference type="NCBI Taxonomy" id="265156"/>
    <lineage>
        <taxon>Eukaryota</taxon>
        <taxon>Viridiplantae</taxon>
        <taxon>Streptophyta</taxon>
        <taxon>Embryophyta</taxon>
        <taxon>Tracheophyta</taxon>
        <taxon>Spermatophyta</taxon>
        <taxon>Magnoliopsida</taxon>
        <taxon>eudicotyledons</taxon>
        <taxon>Gunneridae</taxon>
        <taxon>Pentapetalae</taxon>
        <taxon>asterids</taxon>
        <taxon>lamiids</taxon>
        <taxon>Lamiales</taxon>
        <taxon>Plantaginaceae</taxon>
        <taxon>Cheloneae</taxon>
        <taxon>Penstemon</taxon>
    </lineage>
</organism>
<name>A0ABD3RNW4_9LAMI</name>
<proteinExistence type="inferred from homology"/>
<feature type="domain" description="Cyclin-like" evidence="4">
    <location>
        <begin position="72"/>
        <end position="162"/>
    </location>
</feature>
<keyword evidence="2" id="KW-0131">Cell cycle</keyword>
<gene>
    <name evidence="5" type="ORF">ACJIZ3_013589</name>
</gene>
<evidence type="ECO:0000313" key="5">
    <source>
        <dbReference type="EMBL" id="KAL3812321.1"/>
    </source>
</evidence>